<comment type="caution">
    <text evidence="1">The sequence shown here is derived from an EMBL/GenBank/DDBJ whole genome shotgun (WGS) entry which is preliminary data.</text>
</comment>
<protein>
    <recommendedName>
        <fullName evidence="3">DUF2334 domain-containing protein</fullName>
    </recommendedName>
</protein>
<keyword evidence="2" id="KW-1185">Reference proteome</keyword>
<dbReference type="OrthoDB" id="5242819at2"/>
<evidence type="ECO:0000313" key="2">
    <source>
        <dbReference type="Proteomes" id="UP000295444"/>
    </source>
</evidence>
<dbReference type="RefSeq" id="WP_133848149.1">
    <property type="nucleotide sequence ID" value="NZ_SNXZ01000001.1"/>
</dbReference>
<sequence>MTARLVVSLSGVSTRTLSRCVELAAELDRRGVPLTLLYAPGQDGTARAVLDWVTARQGGGDAVLLRGGPGFTASPAHEAGLRLTAAVDLLDRIGLRVDGFAPPRWLATRGTLTALRHQGFRLCAELAGVRDLRAGVVHKGRVLGLGDGRFAEPWWCSWVVLGAARAARRGGLVRVALDARDLSRSGPRQAVVDAVDLALHHGATRTTYRGLMTVGASHKLAAWTSPSFA</sequence>
<accession>A0A4R6SMM0</accession>
<dbReference type="AlphaFoldDB" id="A0A4R6SMM0"/>
<name>A0A4R6SMM0_LABRH</name>
<reference evidence="1 2" key="1">
    <citation type="submission" date="2019-03" db="EMBL/GenBank/DDBJ databases">
        <title>Genomic Encyclopedia of Type Strains, Phase IV (KMG-IV): sequencing the most valuable type-strain genomes for metagenomic binning, comparative biology and taxonomic classification.</title>
        <authorList>
            <person name="Goeker M."/>
        </authorList>
    </citation>
    <scope>NUCLEOTIDE SEQUENCE [LARGE SCALE GENOMIC DNA]</scope>
    <source>
        <strain evidence="1 2">DSM 45361</strain>
    </source>
</reference>
<dbReference type="EMBL" id="SNXZ01000001">
    <property type="protein sequence ID" value="TDQ05389.1"/>
    <property type="molecule type" value="Genomic_DNA"/>
</dbReference>
<gene>
    <name evidence="1" type="ORF">EV186_1011359</name>
</gene>
<dbReference type="Proteomes" id="UP000295444">
    <property type="component" value="Unassembled WGS sequence"/>
</dbReference>
<evidence type="ECO:0008006" key="3">
    <source>
        <dbReference type="Google" id="ProtNLM"/>
    </source>
</evidence>
<evidence type="ECO:0000313" key="1">
    <source>
        <dbReference type="EMBL" id="TDQ05389.1"/>
    </source>
</evidence>
<proteinExistence type="predicted"/>
<organism evidence="1 2">
    <name type="scientific">Labedaea rhizosphaerae</name>
    <dbReference type="NCBI Taxonomy" id="598644"/>
    <lineage>
        <taxon>Bacteria</taxon>
        <taxon>Bacillati</taxon>
        <taxon>Actinomycetota</taxon>
        <taxon>Actinomycetes</taxon>
        <taxon>Pseudonocardiales</taxon>
        <taxon>Pseudonocardiaceae</taxon>
        <taxon>Labedaea</taxon>
    </lineage>
</organism>